<name>A0ABP3HHI9_9ALTE</name>
<protein>
    <submittedName>
        <fullName evidence="5">Transporter substrate-binding domain-containing protein</fullName>
    </submittedName>
</protein>
<evidence type="ECO:0000256" key="2">
    <source>
        <dbReference type="ARBA" id="ARBA00022729"/>
    </source>
</evidence>
<feature type="signal peptide" evidence="3">
    <location>
        <begin position="1"/>
        <end position="20"/>
    </location>
</feature>
<gene>
    <name evidence="5" type="ORF">GCM10009092_39080</name>
</gene>
<dbReference type="SMART" id="SM00062">
    <property type="entry name" value="PBPb"/>
    <property type="match status" value="1"/>
</dbReference>
<sequence>MLTSLLLMSTVAQASSLVMAVGWTKPPYVIADQDKGFELDLVRAILQNLGHQVDPVYVPFGRSAGMLNHGQVDMALNMTERMPVPHEQLSQVYVTYRNVVISLKVSRVKLDSMADMKGFSIVAFQNASIVLGQEFAKEVSDSRLYTELPDQSKQVKMLLEGRIDLAVMDINIFRHISTKFRDDALDLVDIHWLFPPTGYRVGFKDKALLQEFDKALQAYRSSDQYPALIATYDIWQPGF</sequence>
<keyword evidence="6" id="KW-1185">Reference proteome</keyword>
<evidence type="ECO:0000259" key="4">
    <source>
        <dbReference type="SMART" id="SM00062"/>
    </source>
</evidence>
<dbReference type="EMBL" id="BAAAEI010000024">
    <property type="protein sequence ID" value="GAA0370952.1"/>
    <property type="molecule type" value="Genomic_DNA"/>
</dbReference>
<dbReference type="Proteomes" id="UP001501757">
    <property type="component" value="Unassembled WGS sequence"/>
</dbReference>
<reference evidence="6" key="1">
    <citation type="journal article" date="2019" name="Int. J. Syst. Evol. Microbiol.">
        <title>The Global Catalogue of Microorganisms (GCM) 10K type strain sequencing project: providing services to taxonomists for standard genome sequencing and annotation.</title>
        <authorList>
            <consortium name="The Broad Institute Genomics Platform"/>
            <consortium name="The Broad Institute Genome Sequencing Center for Infectious Disease"/>
            <person name="Wu L."/>
            <person name="Ma J."/>
        </authorList>
    </citation>
    <scope>NUCLEOTIDE SEQUENCE [LARGE SCALE GENOMIC DNA]</scope>
    <source>
        <strain evidence="6">JCM 13378</strain>
    </source>
</reference>
<evidence type="ECO:0000256" key="1">
    <source>
        <dbReference type="ARBA" id="ARBA00010333"/>
    </source>
</evidence>
<keyword evidence="2 3" id="KW-0732">Signal</keyword>
<dbReference type="PANTHER" id="PTHR35936:SF25">
    <property type="entry name" value="ABC TRANSPORTER SUBSTRATE-BINDING PROTEIN"/>
    <property type="match status" value="1"/>
</dbReference>
<evidence type="ECO:0000313" key="6">
    <source>
        <dbReference type="Proteomes" id="UP001501757"/>
    </source>
</evidence>
<feature type="domain" description="Solute-binding protein family 3/N-terminal" evidence="4">
    <location>
        <begin position="16"/>
        <end position="227"/>
    </location>
</feature>
<dbReference type="InterPro" id="IPR001638">
    <property type="entry name" value="Solute-binding_3/MltF_N"/>
</dbReference>
<dbReference type="Gene3D" id="3.40.190.10">
    <property type="entry name" value="Periplasmic binding protein-like II"/>
    <property type="match status" value="2"/>
</dbReference>
<organism evidence="5 6">
    <name type="scientific">Bowmanella denitrificans</name>
    <dbReference type="NCBI Taxonomy" id="366582"/>
    <lineage>
        <taxon>Bacteria</taxon>
        <taxon>Pseudomonadati</taxon>
        <taxon>Pseudomonadota</taxon>
        <taxon>Gammaproteobacteria</taxon>
        <taxon>Alteromonadales</taxon>
        <taxon>Alteromonadaceae</taxon>
        <taxon>Bowmanella</taxon>
    </lineage>
</organism>
<feature type="chain" id="PRO_5046768037" evidence="3">
    <location>
        <begin position="21"/>
        <end position="239"/>
    </location>
</feature>
<proteinExistence type="inferred from homology"/>
<evidence type="ECO:0000313" key="5">
    <source>
        <dbReference type="EMBL" id="GAA0370952.1"/>
    </source>
</evidence>
<comment type="caution">
    <text evidence="5">The sequence shown here is derived from an EMBL/GenBank/DDBJ whole genome shotgun (WGS) entry which is preliminary data.</text>
</comment>
<evidence type="ECO:0000256" key="3">
    <source>
        <dbReference type="SAM" id="SignalP"/>
    </source>
</evidence>
<dbReference type="PANTHER" id="PTHR35936">
    <property type="entry name" value="MEMBRANE-BOUND LYTIC MUREIN TRANSGLYCOSYLASE F"/>
    <property type="match status" value="1"/>
</dbReference>
<comment type="similarity">
    <text evidence="1">Belongs to the bacterial solute-binding protein 3 family.</text>
</comment>
<dbReference type="SUPFAM" id="SSF53850">
    <property type="entry name" value="Periplasmic binding protein-like II"/>
    <property type="match status" value="1"/>
</dbReference>
<accession>A0ABP3HHI9</accession>
<dbReference type="Pfam" id="PF00497">
    <property type="entry name" value="SBP_bac_3"/>
    <property type="match status" value="1"/>
</dbReference>